<keyword evidence="7 8" id="KW-0234">DNA repair</keyword>
<dbReference type="EMBL" id="JAIRAU010000027">
    <property type="protein sequence ID" value="MBZ5711329.1"/>
    <property type="molecule type" value="Genomic_DNA"/>
</dbReference>
<keyword evidence="6 7" id="KW-0233">DNA recombination</keyword>
<protein>
    <recommendedName>
        <fullName evidence="2 7">Protein RecA</fullName>
    </recommendedName>
    <alternativeName>
        <fullName evidence="7 8">Recombinase A</fullName>
    </alternativeName>
</protein>
<evidence type="ECO:0000256" key="7">
    <source>
        <dbReference type="HAMAP-Rule" id="MF_00268"/>
    </source>
</evidence>
<dbReference type="InterPro" id="IPR020588">
    <property type="entry name" value="RecA_ATP-bd"/>
</dbReference>
<comment type="function">
    <text evidence="7">Can catalyze the hydrolysis of ATP in the presence of single-stranded DNA, the ATP-dependent uptake of single-stranded DNA by duplex DNA, and the ATP-dependent hybridization of homologous single-stranded DNAs. It interacts with LexA causing its activation and leading to its autocatalytic cleavage.</text>
</comment>
<dbReference type="Proteomes" id="UP001139031">
    <property type="component" value="Unassembled WGS sequence"/>
</dbReference>
<dbReference type="InterPro" id="IPR003593">
    <property type="entry name" value="AAA+_ATPase"/>
</dbReference>
<evidence type="ECO:0000313" key="13">
    <source>
        <dbReference type="Proteomes" id="UP001139031"/>
    </source>
</evidence>
<evidence type="ECO:0000313" key="12">
    <source>
        <dbReference type="EMBL" id="MBZ5711329.1"/>
    </source>
</evidence>
<evidence type="ECO:0000256" key="5">
    <source>
        <dbReference type="ARBA" id="ARBA00023125"/>
    </source>
</evidence>
<keyword evidence="3 7" id="KW-0547">Nucleotide-binding</keyword>
<sequence>MASQRTSATPLVIHEHRVTLQKAIDSIVQRFGKGAIMALGGDPGERQSFEVVSTGSLNLDRALGVGGLPRGRIVEIYGPESSGKTTLMLHAIAEAQRQKLACAFIDAEHALDVKYAQRLGVRLEDLLISQPDCGEQALDIVDTLARTGSMGLIVIDSVAALIPRAELEGDMGDQHLGLQARLMSQAMRKIAGIAFQTNTLVVFINQLRHKIGVTFGSPETTTGGNALKYFASVRLDIRRIATVRDGEDAVASRCRVKVVKNKCAPPFTEAQFEIAFGTGIARDAEVLDWALGRNVITKAGSWFSFGDIRIGQGRAAALEWLRTHPGERDGLLTRAMTDLAVPSSGEQAEEEEARAA</sequence>
<keyword evidence="13" id="KW-1185">Reference proteome</keyword>
<proteinExistence type="inferred from homology"/>
<organism evidence="12 13">
    <name type="scientific">Nannocystis pusilla</name>
    <dbReference type="NCBI Taxonomy" id="889268"/>
    <lineage>
        <taxon>Bacteria</taxon>
        <taxon>Pseudomonadati</taxon>
        <taxon>Myxococcota</taxon>
        <taxon>Polyangia</taxon>
        <taxon>Nannocystales</taxon>
        <taxon>Nannocystaceae</taxon>
        <taxon>Nannocystis</taxon>
    </lineage>
</organism>
<dbReference type="PROSITE" id="PS50162">
    <property type="entry name" value="RECA_2"/>
    <property type="match status" value="1"/>
</dbReference>
<dbReference type="SUPFAM" id="SSF52540">
    <property type="entry name" value="P-loop containing nucleoside triphosphate hydrolases"/>
    <property type="match status" value="1"/>
</dbReference>
<keyword evidence="7" id="KW-0963">Cytoplasm</keyword>
<dbReference type="NCBIfam" id="TIGR02012">
    <property type="entry name" value="tigrfam_recA"/>
    <property type="match status" value="1"/>
</dbReference>
<evidence type="ECO:0000256" key="8">
    <source>
        <dbReference type="RuleBase" id="RU000526"/>
    </source>
</evidence>
<dbReference type="SUPFAM" id="SSF54752">
    <property type="entry name" value="RecA protein, C-terminal domain"/>
    <property type="match status" value="1"/>
</dbReference>
<dbReference type="PANTHER" id="PTHR45900:SF1">
    <property type="entry name" value="MITOCHONDRIAL DNA REPAIR PROTEIN RECA HOMOLOG-RELATED"/>
    <property type="match status" value="1"/>
</dbReference>
<keyword evidence="7 8" id="KW-0742">SOS response</keyword>
<evidence type="ECO:0000256" key="4">
    <source>
        <dbReference type="ARBA" id="ARBA00022840"/>
    </source>
</evidence>
<accession>A0ABS7TSX3</accession>
<evidence type="ECO:0000256" key="1">
    <source>
        <dbReference type="ARBA" id="ARBA00009391"/>
    </source>
</evidence>
<dbReference type="InterPro" id="IPR020587">
    <property type="entry name" value="RecA_monomer-monomer_interface"/>
</dbReference>
<dbReference type="HAMAP" id="MF_00268">
    <property type="entry name" value="RecA"/>
    <property type="match status" value="1"/>
</dbReference>
<feature type="domain" description="RecA family profile 2" evidence="11">
    <location>
        <begin position="212"/>
        <end position="285"/>
    </location>
</feature>
<dbReference type="CDD" id="cd00983">
    <property type="entry name" value="RecA"/>
    <property type="match status" value="1"/>
</dbReference>
<comment type="caution">
    <text evidence="12">The sequence shown here is derived from an EMBL/GenBank/DDBJ whole genome shotgun (WGS) entry which is preliminary data.</text>
</comment>
<evidence type="ECO:0000256" key="6">
    <source>
        <dbReference type="ARBA" id="ARBA00023172"/>
    </source>
</evidence>
<dbReference type="InterPro" id="IPR023400">
    <property type="entry name" value="RecA_C_sf"/>
</dbReference>
<dbReference type="Pfam" id="PF00154">
    <property type="entry name" value="RecA_N"/>
    <property type="match status" value="1"/>
</dbReference>
<dbReference type="InterPro" id="IPR027417">
    <property type="entry name" value="P-loop_NTPase"/>
</dbReference>
<feature type="domain" description="RecA family profile 1" evidence="10">
    <location>
        <begin position="48"/>
        <end position="207"/>
    </location>
</feature>
<reference evidence="12" key="1">
    <citation type="submission" date="2021-08" db="EMBL/GenBank/DDBJ databases">
        <authorList>
            <person name="Stevens D.C."/>
        </authorList>
    </citation>
    <scope>NUCLEOTIDE SEQUENCE</scope>
    <source>
        <strain evidence="12">DSM 53165</strain>
    </source>
</reference>
<dbReference type="RefSeq" id="WP_224193094.1">
    <property type="nucleotide sequence ID" value="NZ_JAIRAU010000027.1"/>
</dbReference>
<comment type="subcellular location">
    <subcellularLocation>
        <location evidence="7">Cytoplasm</location>
    </subcellularLocation>
</comment>
<evidence type="ECO:0000256" key="3">
    <source>
        <dbReference type="ARBA" id="ARBA00022741"/>
    </source>
</evidence>
<keyword evidence="7 9" id="KW-0227">DNA damage</keyword>
<comment type="similarity">
    <text evidence="1 7 9">Belongs to the RecA family.</text>
</comment>
<dbReference type="InterPro" id="IPR049428">
    <property type="entry name" value="RecA-like_N"/>
</dbReference>
<evidence type="ECO:0000256" key="9">
    <source>
        <dbReference type="RuleBase" id="RU004527"/>
    </source>
</evidence>
<keyword evidence="4 7" id="KW-0067">ATP-binding</keyword>
<name>A0ABS7TSX3_9BACT</name>
<gene>
    <name evidence="7 12" type="primary">recA</name>
    <name evidence="12" type="ORF">K7C98_18970</name>
</gene>
<dbReference type="Pfam" id="PF21096">
    <property type="entry name" value="RecA_C"/>
    <property type="match status" value="1"/>
</dbReference>
<dbReference type="PROSITE" id="PS50163">
    <property type="entry name" value="RECA_3"/>
    <property type="match status" value="1"/>
</dbReference>
<dbReference type="InterPro" id="IPR013765">
    <property type="entry name" value="DNA_recomb/repair_RecA"/>
</dbReference>
<evidence type="ECO:0000256" key="2">
    <source>
        <dbReference type="ARBA" id="ARBA00015553"/>
    </source>
</evidence>
<dbReference type="InterPro" id="IPR049261">
    <property type="entry name" value="RecA-like_C"/>
</dbReference>
<dbReference type="Gene3D" id="3.40.50.300">
    <property type="entry name" value="P-loop containing nucleotide triphosphate hydrolases"/>
    <property type="match status" value="1"/>
</dbReference>
<evidence type="ECO:0000259" key="10">
    <source>
        <dbReference type="PROSITE" id="PS50162"/>
    </source>
</evidence>
<evidence type="ECO:0000259" key="11">
    <source>
        <dbReference type="PROSITE" id="PS50163"/>
    </source>
</evidence>
<dbReference type="SMART" id="SM00382">
    <property type="entry name" value="AAA"/>
    <property type="match status" value="1"/>
</dbReference>
<keyword evidence="5 7" id="KW-0238">DNA-binding</keyword>
<dbReference type="PANTHER" id="PTHR45900">
    <property type="entry name" value="RECA"/>
    <property type="match status" value="1"/>
</dbReference>
<dbReference type="PRINTS" id="PR00142">
    <property type="entry name" value="RECA"/>
</dbReference>
<feature type="binding site" evidence="7">
    <location>
        <begin position="78"/>
        <end position="85"/>
    </location>
    <ligand>
        <name>ATP</name>
        <dbReference type="ChEBI" id="CHEBI:30616"/>
    </ligand>
</feature>